<keyword evidence="6" id="KW-0676">Redox-active center</keyword>
<gene>
    <name evidence="9" type="ORF">HNQ45_000704</name>
</gene>
<dbReference type="InterPro" id="IPR016156">
    <property type="entry name" value="FAD/NAD-linked_Rdtase_dimer_sf"/>
</dbReference>
<evidence type="ECO:0000259" key="8">
    <source>
        <dbReference type="Pfam" id="PF07992"/>
    </source>
</evidence>
<evidence type="ECO:0000256" key="2">
    <source>
        <dbReference type="ARBA" id="ARBA00009130"/>
    </source>
</evidence>
<accession>A0A9Q2CZR7</accession>
<evidence type="ECO:0000313" key="9">
    <source>
        <dbReference type="EMBL" id="MBB5175829.1"/>
    </source>
</evidence>
<dbReference type="Gene3D" id="3.50.50.60">
    <property type="entry name" value="FAD/NAD(P)-binding domain"/>
    <property type="match status" value="2"/>
</dbReference>
<dbReference type="InterPro" id="IPR004099">
    <property type="entry name" value="Pyr_nucl-diS_OxRdtase_dimer"/>
</dbReference>
<protein>
    <submittedName>
        <fullName evidence="9">CoA-disulfide reductase</fullName>
        <ecNumber evidence="9">1.8.1.14</ecNumber>
    </submittedName>
</protein>
<dbReference type="Proteomes" id="UP000579136">
    <property type="component" value="Unassembled WGS sequence"/>
</dbReference>
<keyword evidence="3" id="KW-0285">Flavoprotein</keyword>
<dbReference type="InterPro" id="IPR023753">
    <property type="entry name" value="FAD/NAD-binding_dom"/>
</dbReference>
<feature type="domain" description="FAD/NAD(P)-binding" evidence="8">
    <location>
        <begin position="1"/>
        <end position="287"/>
    </location>
</feature>
<keyword evidence="10" id="KW-1185">Reference proteome</keyword>
<comment type="similarity">
    <text evidence="2">Belongs to the class-III pyridine nucleotide-disulfide oxidoreductase family.</text>
</comment>
<dbReference type="SUPFAM" id="SSF51905">
    <property type="entry name" value="FAD/NAD(P)-binding domain"/>
    <property type="match status" value="2"/>
</dbReference>
<evidence type="ECO:0000313" key="10">
    <source>
        <dbReference type="Proteomes" id="UP000579136"/>
    </source>
</evidence>
<dbReference type="PRINTS" id="PR00368">
    <property type="entry name" value="FADPNR"/>
</dbReference>
<evidence type="ECO:0000259" key="7">
    <source>
        <dbReference type="Pfam" id="PF02852"/>
    </source>
</evidence>
<dbReference type="NCBIfam" id="NF010037">
    <property type="entry name" value="PRK13512.1"/>
    <property type="match status" value="1"/>
</dbReference>
<dbReference type="EMBL" id="JACHHF010000003">
    <property type="protein sequence ID" value="MBB5175829.1"/>
    <property type="molecule type" value="Genomic_DNA"/>
</dbReference>
<reference evidence="9 10" key="1">
    <citation type="submission" date="2020-08" db="EMBL/GenBank/DDBJ databases">
        <title>Genomic Encyclopedia of Type Strains, Phase IV (KMG-IV): sequencing the most valuable type-strain genomes for metagenomic binning, comparative biology and taxonomic classification.</title>
        <authorList>
            <person name="Goeker M."/>
        </authorList>
    </citation>
    <scope>NUCLEOTIDE SEQUENCE [LARGE SCALE GENOMIC DNA]</scope>
    <source>
        <strain evidence="9 10">DSM 19163</strain>
    </source>
</reference>
<dbReference type="PANTHER" id="PTHR43429:SF1">
    <property type="entry name" value="NAD(P)H SULFUR OXIDOREDUCTASE (COA-DEPENDENT)"/>
    <property type="match status" value="1"/>
</dbReference>
<dbReference type="RefSeq" id="WP_183673477.1">
    <property type="nucleotide sequence ID" value="NZ_CBCRYX010000002.1"/>
</dbReference>
<dbReference type="SUPFAM" id="SSF55424">
    <property type="entry name" value="FAD/NAD-linked reductases, dimerisation (C-terminal) domain"/>
    <property type="match status" value="1"/>
</dbReference>
<dbReference type="PANTHER" id="PTHR43429">
    <property type="entry name" value="PYRIDINE NUCLEOTIDE-DISULFIDE OXIDOREDUCTASE DOMAIN-CONTAINING"/>
    <property type="match status" value="1"/>
</dbReference>
<dbReference type="GO" id="GO:0050451">
    <property type="term" value="F:CoA-disulfide reductase (NADPH) activity"/>
    <property type="evidence" value="ECO:0007669"/>
    <property type="project" value="UniProtKB-EC"/>
</dbReference>
<keyword evidence="4" id="KW-0274">FAD</keyword>
<evidence type="ECO:0000256" key="5">
    <source>
        <dbReference type="ARBA" id="ARBA00023002"/>
    </source>
</evidence>
<dbReference type="Pfam" id="PF07992">
    <property type="entry name" value="Pyr_redox_2"/>
    <property type="match status" value="1"/>
</dbReference>
<sequence>MKLVIIGGLSGGMTVASQFRRLDKESEIIVYDKNPYVSFANCGLPYYLSREVAKREDLIARTPNQLNDQGITVHTEHEVISVNDQENYVTVKNLQTGETFNDYYDKLVVSPGGEARTLDTVKDAKQSFIFQHLHHLDQMDAYISENDVKHAVVIGTGFIGLEVTEQLKKRGLNVTVIQHNDKVYSTLEQHFTEHIKQTFDEQDIHLMLNTTPKSLDGTTLTLDNDETIDAELIVQAIGILPRTQFLESSNIVLDNGFIPIDEYGLTNIDNVYAIGDAVETNYQHVPNKKVSVALAWPAHRLAYVIANHLAEKNNHKHDGLLSVSILRFFDITVGSMGLSLEDLEGEDYIIVEQTQNNKAGYMPDATPLSMRIYVDTHTRKILRASGVGKNGLDKRLDILSTLTRLGGTVDDLIDVEVSYAPPFSSPKDIINMLGYKTIGKLK</sequence>
<evidence type="ECO:0000256" key="1">
    <source>
        <dbReference type="ARBA" id="ARBA00001974"/>
    </source>
</evidence>
<proteinExistence type="inferred from homology"/>
<dbReference type="EC" id="1.8.1.14" evidence="9"/>
<organism evidence="9 10">
    <name type="scientific">Nosocomiicoccus ampullae</name>
    <dbReference type="NCBI Taxonomy" id="489910"/>
    <lineage>
        <taxon>Bacteria</taxon>
        <taxon>Bacillati</taxon>
        <taxon>Bacillota</taxon>
        <taxon>Bacilli</taxon>
        <taxon>Bacillales</taxon>
        <taxon>Staphylococcaceae</taxon>
        <taxon>Nosocomiicoccus</taxon>
    </lineage>
</organism>
<comment type="caution">
    <text evidence="9">The sequence shown here is derived from an EMBL/GenBank/DDBJ whole genome shotgun (WGS) entry which is preliminary data.</text>
</comment>
<feature type="domain" description="Pyridine nucleotide-disulphide oxidoreductase dimerisation" evidence="7">
    <location>
        <begin position="326"/>
        <end position="424"/>
    </location>
</feature>
<comment type="cofactor">
    <cofactor evidence="1">
        <name>FAD</name>
        <dbReference type="ChEBI" id="CHEBI:57692"/>
    </cofactor>
</comment>
<dbReference type="AlphaFoldDB" id="A0A9Q2CZR7"/>
<dbReference type="InterPro" id="IPR050260">
    <property type="entry name" value="FAD-bd_OxRdtase"/>
</dbReference>
<keyword evidence="5 9" id="KW-0560">Oxidoreductase</keyword>
<dbReference type="PRINTS" id="PR00411">
    <property type="entry name" value="PNDRDTASEI"/>
</dbReference>
<evidence type="ECO:0000256" key="6">
    <source>
        <dbReference type="ARBA" id="ARBA00023284"/>
    </source>
</evidence>
<evidence type="ECO:0000256" key="3">
    <source>
        <dbReference type="ARBA" id="ARBA00022630"/>
    </source>
</evidence>
<dbReference type="InterPro" id="IPR036188">
    <property type="entry name" value="FAD/NAD-bd_sf"/>
</dbReference>
<evidence type="ECO:0000256" key="4">
    <source>
        <dbReference type="ARBA" id="ARBA00022827"/>
    </source>
</evidence>
<dbReference type="Pfam" id="PF02852">
    <property type="entry name" value="Pyr_redox_dim"/>
    <property type="match status" value="1"/>
</dbReference>
<name>A0A9Q2CZR7_9STAP</name>